<dbReference type="GeneID" id="14308806"/>
<dbReference type="PANTHER" id="PTHR37460:SF1">
    <property type="entry name" value="ENDONUCLEASE III"/>
    <property type="match status" value="1"/>
</dbReference>
<reference evidence="1 2" key="2">
    <citation type="journal article" date="2014" name="Genome Announc.">
        <title>Complete Genome Sequence of Methanoregula formicica SMSPT, a Mesophilic Hydrogenotrophic Methanogen Isolated from a Methanogenic Upflow Anaerobic Sludge Blanket Reactor.</title>
        <authorList>
            <person name="Yamamoto K."/>
            <person name="Tamaki H."/>
            <person name="Cadillo-Quiroz H."/>
            <person name="Imachi H."/>
            <person name="Kyrpides N."/>
            <person name="Woyke T."/>
            <person name="Goodwin L."/>
            <person name="Zinder S.H."/>
            <person name="Kamagata Y."/>
            <person name="Liu W.T."/>
        </authorList>
    </citation>
    <scope>NUCLEOTIDE SEQUENCE [LARGE SCALE GENOMIC DNA]</scope>
    <source>
        <strain evidence="2">DSM 22288 / NBRC 105244 / SMSP</strain>
    </source>
</reference>
<organism evidence="1 2">
    <name type="scientific">Methanoregula formicica (strain DSM 22288 / NBRC 105244 / SMSP)</name>
    <dbReference type="NCBI Taxonomy" id="593750"/>
    <lineage>
        <taxon>Archaea</taxon>
        <taxon>Methanobacteriati</taxon>
        <taxon>Methanobacteriota</taxon>
        <taxon>Stenosarchaea group</taxon>
        <taxon>Methanomicrobia</taxon>
        <taxon>Methanomicrobiales</taxon>
        <taxon>Methanoregulaceae</taxon>
        <taxon>Methanoregula</taxon>
    </lineage>
</organism>
<dbReference type="Pfam" id="PF01986">
    <property type="entry name" value="DUF123"/>
    <property type="match status" value="1"/>
</dbReference>
<name>L0H921_METFS</name>
<dbReference type="InParanoid" id="L0H921"/>
<sequence>MDKGIYVLVFKNPACTVQVGALGTVAFRRGWHIYAGSALGSGGLARLSRHVSLSQAKDKRPKWHVDVLSCSDLFELRYTVHALTGDRLECRLAEELGGASVPSFGCSDCRCPSHLFSRKKNPHDEIISAFNRLGLVAVTTTIMSRDGSKGII</sequence>
<dbReference type="OrthoDB" id="17296at2157"/>
<dbReference type="HOGENOM" id="CLU_115699_0_0_2"/>
<dbReference type="RefSeq" id="WP_015284181.1">
    <property type="nucleotide sequence ID" value="NC_019943.1"/>
</dbReference>
<proteinExistence type="predicted"/>
<dbReference type="Proteomes" id="UP000010824">
    <property type="component" value="Chromosome"/>
</dbReference>
<protein>
    <recommendedName>
        <fullName evidence="3">GIY-YIG domain-containing protein</fullName>
    </recommendedName>
</protein>
<dbReference type="CDD" id="cd10441">
    <property type="entry name" value="GIY-YIG_COG1833"/>
    <property type="match status" value="1"/>
</dbReference>
<dbReference type="eggNOG" id="arCOG00463">
    <property type="taxonomic scope" value="Archaea"/>
</dbReference>
<evidence type="ECO:0000313" key="1">
    <source>
        <dbReference type="EMBL" id="AGB01217.1"/>
    </source>
</evidence>
<dbReference type="STRING" id="593750.Metfor_0133"/>
<evidence type="ECO:0000313" key="2">
    <source>
        <dbReference type="Proteomes" id="UP000010824"/>
    </source>
</evidence>
<accession>L0H921</accession>
<evidence type="ECO:0008006" key="3">
    <source>
        <dbReference type="Google" id="ProtNLM"/>
    </source>
</evidence>
<keyword evidence="2" id="KW-1185">Reference proteome</keyword>
<dbReference type="InterPro" id="IPR002837">
    <property type="entry name" value="DUF123"/>
</dbReference>
<dbReference type="KEGG" id="mfo:Metfor_0133"/>
<dbReference type="EMBL" id="CP003167">
    <property type="protein sequence ID" value="AGB01217.1"/>
    <property type="molecule type" value="Genomic_DNA"/>
</dbReference>
<reference evidence="2" key="1">
    <citation type="submission" date="2011-12" db="EMBL/GenBank/DDBJ databases">
        <title>Complete sequence of Methanoregula formicicum SMSP.</title>
        <authorList>
            <person name="Lucas S."/>
            <person name="Han J."/>
            <person name="Lapidus A."/>
            <person name="Cheng J.-F."/>
            <person name="Goodwin L."/>
            <person name="Pitluck S."/>
            <person name="Peters L."/>
            <person name="Ovchinnikova G."/>
            <person name="Teshima H."/>
            <person name="Detter J.C."/>
            <person name="Han C."/>
            <person name="Tapia R."/>
            <person name="Land M."/>
            <person name="Hauser L."/>
            <person name="Kyrpides N."/>
            <person name="Ivanova N."/>
            <person name="Pagani I."/>
            <person name="Imachi H."/>
            <person name="Tamaki H."/>
            <person name="Sekiguchi Y."/>
            <person name="Kamagata Y."/>
            <person name="Cadillo-Quiroz H."/>
            <person name="Zinder S."/>
            <person name="Liu W.-T."/>
            <person name="Woyke T."/>
        </authorList>
    </citation>
    <scope>NUCLEOTIDE SEQUENCE [LARGE SCALE GENOMIC DNA]</scope>
    <source>
        <strain evidence="2">DSM 22288 / NBRC 105244 / SMSP</strain>
    </source>
</reference>
<gene>
    <name evidence="1" type="ordered locus">Metfor_0133</name>
</gene>
<dbReference type="PANTHER" id="PTHR37460">
    <property type="entry name" value="ENDONUCLEASE III"/>
    <property type="match status" value="1"/>
</dbReference>
<dbReference type="AlphaFoldDB" id="L0H921"/>